<dbReference type="Proteomes" id="UP000193710">
    <property type="component" value="Unassembled WGS sequence"/>
</dbReference>
<evidence type="ECO:0000256" key="4">
    <source>
        <dbReference type="PROSITE-ProRule" id="PRU00335"/>
    </source>
</evidence>
<dbReference type="InterPro" id="IPR036271">
    <property type="entry name" value="Tet_transcr_reg_TetR-rel_C_sf"/>
</dbReference>
<dbReference type="InterPro" id="IPR025996">
    <property type="entry name" value="MT1864/Rv1816-like_C"/>
</dbReference>
<dbReference type="Gene3D" id="1.10.357.10">
    <property type="entry name" value="Tetracycline Repressor, domain 2"/>
    <property type="match status" value="1"/>
</dbReference>
<feature type="domain" description="HTH tetR-type" evidence="5">
    <location>
        <begin position="20"/>
        <end position="80"/>
    </location>
</feature>
<dbReference type="EMBL" id="HG964446">
    <property type="protein sequence ID" value="CDO88972.1"/>
    <property type="molecule type" value="Genomic_DNA"/>
</dbReference>
<proteinExistence type="predicted"/>
<dbReference type="GO" id="GO:0000976">
    <property type="term" value="F:transcription cis-regulatory region binding"/>
    <property type="evidence" value="ECO:0007669"/>
    <property type="project" value="TreeGrafter"/>
</dbReference>
<dbReference type="EMBL" id="LQPY01000029">
    <property type="protein sequence ID" value="ORX01844.1"/>
    <property type="molecule type" value="Genomic_DNA"/>
</dbReference>
<dbReference type="Pfam" id="PF00440">
    <property type="entry name" value="TetR_N"/>
    <property type="match status" value="1"/>
</dbReference>
<dbReference type="GO" id="GO:0003700">
    <property type="term" value="F:DNA-binding transcription factor activity"/>
    <property type="evidence" value="ECO:0007669"/>
    <property type="project" value="TreeGrafter"/>
</dbReference>
<keyword evidence="1" id="KW-0805">Transcription regulation</keyword>
<dbReference type="PRINTS" id="PR00455">
    <property type="entry name" value="HTHTETR"/>
</dbReference>
<dbReference type="PANTHER" id="PTHR30055:SF234">
    <property type="entry name" value="HTH-TYPE TRANSCRIPTIONAL REGULATOR BETI"/>
    <property type="match status" value="1"/>
</dbReference>
<dbReference type="Pfam" id="PF13305">
    <property type="entry name" value="TetR_C_33"/>
    <property type="match status" value="1"/>
</dbReference>
<organism evidence="6">
    <name type="scientific">Mycobacterium triplex</name>
    <dbReference type="NCBI Taxonomy" id="47839"/>
    <lineage>
        <taxon>Bacteria</taxon>
        <taxon>Bacillati</taxon>
        <taxon>Actinomycetota</taxon>
        <taxon>Actinomycetes</taxon>
        <taxon>Mycobacteriales</taxon>
        <taxon>Mycobacteriaceae</taxon>
        <taxon>Mycobacterium</taxon>
        <taxon>Mycobacterium simiae complex</taxon>
    </lineage>
</organism>
<dbReference type="InterPro" id="IPR050109">
    <property type="entry name" value="HTH-type_TetR-like_transc_reg"/>
</dbReference>
<keyword evidence="8" id="KW-1185">Reference proteome</keyword>
<dbReference type="AlphaFoldDB" id="A0A024K050"/>
<keyword evidence="3" id="KW-0804">Transcription</keyword>
<protein>
    <submittedName>
        <fullName evidence="6">TetR family transcriptional regulator</fullName>
    </submittedName>
</protein>
<gene>
    <name evidence="7" type="ORF">AWC29_21860</name>
    <name evidence="6" type="ORF">BN973_03342</name>
</gene>
<dbReference type="InterPro" id="IPR001647">
    <property type="entry name" value="HTH_TetR"/>
</dbReference>
<dbReference type="RefSeq" id="WP_036469408.1">
    <property type="nucleotide sequence ID" value="NZ_HG964446.1"/>
</dbReference>
<dbReference type="SUPFAM" id="SSF48498">
    <property type="entry name" value="Tetracyclin repressor-like, C-terminal domain"/>
    <property type="match status" value="1"/>
</dbReference>
<dbReference type="STRING" id="47839.BN973_03342"/>
<feature type="DNA-binding region" description="H-T-H motif" evidence="4">
    <location>
        <begin position="43"/>
        <end position="62"/>
    </location>
</feature>
<sequence>MTAEKSPAATKIRRDRYHHGDLKRALTSAALSLVAERGPKGFTLTEAARRAGVSAAAPYRHFTDKADLLATVAEQGFLELHAALSAGAEVAARPPDKLIAIGRAYVRWAVGHPDQYRVMFGADTGKAQHPSLAVAAGQAFGNLLDAIAGCQAAGLLRGRQPREAAGPLWSLVHGIASLAIEGELRNVGIEQDPEDMVSDALSVLLDR</sequence>
<name>A0A024K050_9MYCO</name>
<evidence type="ECO:0000256" key="3">
    <source>
        <dbReference type="ARBA" id="ARBA00023163"/>
    </source>
</evidence>
<dbReference type="HOGENOM" id="CLU_069356_40_0_11"/>
<reference evidence="6" key="1">
    <citation type="journal article" date="2014" name="Genome Announc.">
        <title>Draft Genome Sequence of Mycobacterium triplex DSM 44626.</title>
        <authorList>
            <person name="Sassi M."/>
            <person name="Croce O."/>
            <person name="Robert C."/>
            <person name="Raoult D."/>
            <person name="Drancourt M."/>
        </authorList>
    </citation>
    <scope>NUCLEOTIDE SEQUENCE [LARGE SCALE GENOMIC DNA]</scope>
    <source>
        <strain evidence="6">DSM 44626</strain>
    </source>
</reference>
<evidence type="ECO:0000313" key="7">
    <source>
        <dbReference type="EMBL" id="ORX01844.1"/>
    </source>
</evidence>
<evidence type="ECO:0000313" key="8">
    <source>
        <dbReference type="Proteomes" id="UP000193710"/>
    </source>
</evidence>
<accession>A0A024K050</accession>
<dbReference type="OrthoDB" id="3173376at2"/>
<dbReference type="PANTHER" id="PTHR30055">
    <property type="entry name" value="HTH-TYPE TRANSCRIPTIONAL REGULATOR RUTR"/>
    <property type="match status" value="1"/>
</dbReference>
<reference evidence="7 8" key="3">
    <citation type="submission" date="2016-01" db="EMBL/GenBank/DDBJ databases">
        <title>The new phylogeny of the genus Mycobacterium.</title>
        <authorList>
            <person name="Tarcisio F."/>
            <person name="Conor M."/>
            <person name="Antonella G."/>
            <person name="Elisabetta G."/>
            <person name="Giulia F.S."/>
            <person name="Sara T."/>
            <person name="Anna F."/>
            <person name="Clotilde B."/>
            <person name="Roberto B."/>
            <person name="Veronica D.S."/>
            <person name="Fabio R."/>
            <person name="Monica P."/>
            <person name="Olivier J."/>
            <person name="Enrico T."/>
            <person name="Nicola S."/>
        </authorList>
    </citation>
    <scope>NUCLEOTIDE SEQUENCE [LARGE SCALE GENOMIC DNA]</scope>
    <source>
        <strain evidence="7 8">DSM 44626</strain>
    </source>
</reference>
<dbReference type="InterPro" id="IPR009057">
    <property type="entry name" value="Homeodomain-like_sf"/>
</dbReference>
<dbReference type="SUPFAM" id="SSF46689">
    <property type="entry name" value="Homeodomain-like"/>
    <property type="match status" value="1"/>
</dbReference>
<evidence type="ECO:0000313" key="6">
    <source>
        <dbReference type="EMBL" id="CDO88972.1"/>
    </source>
</evidence>
<dbReference type="PROSITE" id="PS50977">
    <property type="entry name" value="HTH_TETR_2"/>
    <property type="match status" value="1"/>
</dbReference>
<keyword evidence="2 4" id="KW-0238">DNA-binding</keyword>
<dbReference type="eggNOG" id="COG1309">
    <property type="taxonomic scope" value="Bacteria"/>
</dbReference>
<evidence type="ECO:0000256" key="2">
    <source>
        <dbReference type="ARBA" id="ARBA00023125"/>
    </source>
</evidence>
<reference evidence="6" key="2">
    <citation type="submission" date="2014-04" db="EMBL/GenBank/DDBJ databases">
        <authorList>
            <person name="Urmite Genomes U."/>
        </authorList>
    </citation>
    <scope>NUCLEOTIDE SEQUENCE</scope>
    <source>
        <strain evidence="6">DSM 44626</strain>
    </source>
</reference>
<evidence type="ECO:0000256" key="1">
    <source>
        <dbReference type="ARBA" id="ARBA00023015"/>
    </source>
</evidence>
<evidence type="ECO:0000259" key="5">
    <source>
        <dbReference type="PROSITE" id="PS50977"/>
    </source>
</evidence>
<dbReference type="Proteomes" id="UP000028880">
    <property type="component" value="Unassembled WGS sequence"/>
</dbReference>